<evidence type="ECO:0000313" key="2">
    <source>
        <dbReference type="EMBL" id="QQP50960.1"/>
    </source>
</evidence>
<feature type="non-terminal residue" evidence="2">
    <location>
        <position position="111"/>
    </location>
</feature>
<evidence type="ECO:0000313" key="3">
    <source>
        <dbReference type="Proteomes" id="UP000595437"/>
    </source>
</evidence>
<protein>
    <submittedName>
        <fullName evidence="2">Uncharacterized protein</fullName>
    </submittedName>
</protein>
<feature type="compositionally biased region" description="Polar residues" evidence="1">
    <location>
        <begin position="81"/>
        <end position="91"/>
    </location>
</feature>
<feature type="region of interest" description="Disordered" evidence="1">
    <location>
        <begin position="37"/>
        <end position="111"/>
    </location>
</feature>
<name>A0A7T8HJB0_CALRO</name>
<evidence type="ECO:0000256" key="1">
    <source>
        <dbReference type="SAM" id="MobiDB-lite"/>
    </source>
</evidence>
<dbReference type="Proteomes" id="UP000595437">
    <property type="component" value="Chromosome 8"/>
</dbReference>
<organism evidence="2 3">
    <name type="scientific">Caligus rogercresseyi</name>
    <name type="common">Sea louse</name>
    <dbReference type="NCBI Taxonomy" id="217165"/>
    <lineage>
        <taxon>Eukaryota</taxon>
        <taxon>Metazoa</taxon>
        <taxon>Ecdysozoa</taxon>
        <taxon>Arthropoda</taxon>
        <taxon>Crustacea</taxon>
        <taxon>Multicrustacea</taxon>
        <taxon>Hexanauplia</taxon>
        <taxon>Copepoda</taxon>
        <taxon>Siphonostomatoida</taxon>
        <taxon>Caligidae</taxon>
        <taxon>Caligus</taxon>
    </lineage>
</organism>
<proteinExistence type="predicted"/>
<reference evidence="3" key="1">
    <citation type="submission" date="2021-01" db="EMBL/GenBank/DDBJ databases">
        <title>Caligus Genome Assembly.</title>
        <authorList>
            <person name="Gallardo-Escarate C."/>
        </authorList>
    </citation>
    <scope>NUCLEOTIDE SEQUENCE [LARGE SCALE GENOMIC DNA]</scope>
</reference>
<gene>
    <name evidence="2" type="ORF">FKW44_012144</name>
</gene>
<keyword evidence="3" id="KW-1185">Reference proteome</keyword>
<dbReference type="EMBL" id="CP045897">
    <property type="protein sequence ID" value="QQP50960.1"/>
    <property type="molecule type" value="Genomic_DNA"/>
</dbReference>
<accession>A0A7T8HJB0</accession>
<feature type="non-terminal residue" evidence="2">
    <location>
        <position position="1"/>
    </location>
</feature>
<dbReference type="AlphaFoldDB" id="A0A7T8HJB0"/>
<dbReference type="OrthoDB" id="6433611at2759"/>
<feature type="compositionally biased region" description="Low complexity" evidence="1">
    <location>
        <begin position="70"/>
        <end position="80"/>
    </location>
</feature>
<feature type="compositionally biased region" description="Polar residues" evidence="1">
    <location>
        <begin position="43"/>
        <end position="55"/>
    </location>
</feature>
<sequence length="111" mass="13244">QQELERRRHIEELRLRDSDKRHQVEERKRVLEEVERDRRRRAQNQMNFAFGSSTPRMIEPRVDSMSDLWGGTRSRSTSSSNVFAQMSQSMYCNRRSAEREPSSDAKKQRAT</sequence>
<feature type="compositionally biased region" description="Basic and acidic residues" evidence="1">
    <location>
        <begin position="95"/>
        <end position="111"/>
    </location>
</feature>